<feature type="non-terminal residue" evidence="13">
    <location>
        <position position="1"/>
    </location>
</feature>
<protein>
    <recommendedName>
        <fullName evidence="3">endo-1,4-beta-xylanase</fullName>
        <ecNumber evidence="3">3.2.1.8</ecNumber>
    </recommendedName>
</protein>
<dbReference type="Pfam" id="PF00331">
    <property type="entry name" value="Glyco_hydro_10"/>
    <property type="match status" value="2"/>
</dbReference>
<evidence type="ECO:0000313" key="14">
    <source>
        <dbReference type="Proteomes" id="UP000728032"/>
    </source>
</evidence>
<dbReference type="SMART" id="SM00633">
    <property type="entry name" value="Glyco_10"/>
    <property type="match status" value="2"/>
</dbReference>
<comment type="catalytic activity">
    <reaction evidence="1">
        <text>Endohydrolysis of (1-&gt;4)-beta-D-xylosidic linkages in xylans.</text>
        <dbReference type="EC" id="3.2.1.8"/>
    </reaction>
</comment>
<gene>
    <name evidence="13" type="ORF">ONB1V03_LOCUS11980</name>
</gene>
<dbReference type="SUPFAM" id="SSF51445">
    <property type="entry name" value="(Trans)glycosidases"/>
    <property type="match status" value="2"/>
</dbReference>
<dbReference type="EC" id="3.2.1.8" evidence="3"/>
<feature type="active site" description="Nucleophile" evidence="10">
    <location>
        <position position="248"/>
    </location>
</feature>
<dbReference type="PANTHER" id="PTHR31490">
    <property type="entry name" value="GLYCOSYL HYDROLASE"/>
    <property type="match status" value="1"/>
</dbReference>
<dbReference type="InterPro" id="IPR001000">
    <property type="entry name" value="GH10_dom"/>
</dbReference>
<evidence type="ECO:0000256" key="6">
    <source>
        <dbReference type="ARBA" id="ARBA00022801"/>
    </source>
</evidence>
<dbReference type="InterPro" id="IPR044846">
    <property type="entry name" value="GH10"/>
</dbReference>
<keyword evidence="4" id="KW-0858">Xylan degradation</keyword>
<evidence type="ECO:0000256" key="5">
    <source>
        <dbReference type="ARBA" id="ARBA00022729"/>
    </source>
</evidence>
<keyword evidence="6" id="KW-0378">Hydrolase</keyword>
<evidence type="ECO:0000256" key="9">
    <source>
        <dbReference type="ARBA" id="ARBA00023326"/>
    </source>
</evidence>
<keyword evidence="5" id="KW-0732">Signal</keyword>
<evidence type="ECO:0000313" key="13">
    <source>
        <dbReference type="EMBL" id="CAD7655337.1"/>
    </source>
</evidence>
<dbReference type="AlphaFoldDB" id="A0A7R9MAI1"/>
<dbReference type="EMBL" id="CAJPVJ010009336">
    <property type="protein sequence ID" value="CAG2172524.1"/>
    <property type="molecule type" value="Genomic_DNA"/>
</dbReference>
<evidence type="ECO:0000256" key="3">
    <source>
        <dbReference type="ARBA" id="ARBA00012590"/>
    </source>
</evidence>
<dbReference type="PROSITE" id="PS00591">
    <property type="entry name" value="GH10_1"/>
    <property type="match status" value="2"/>
</dbReference>
<proteinExistence type="inferred from homology"/>
<dbReference type="InterPro" id="IPR017853">
    <property type="entry name" value="GH"/>
</dbReference>
<dbReference type="PROSITE" id="PS51760">
    <property type="entry name" value="GH10_2"/>
    <property type="match status" value="2"/>
</dbReference>
<dbReference type="GO" id="GO:0031176">
    <property type="term" value="F:endo-1,4-beta-xylanase activity"/>
    <property type="evidence" value="ECO:0007669"/>
    <property type="project" value="UniProtKB-EC"/>
</dbReference>
<feature type="domain" description="GH10" evidence="12">
    <location>
        <begin position="315"/>
        <end position="624"/>
    </location>
</feature>
<organism evidence="13">
    <name type="scientific">Oppiella nova</name>
    <dbReference type="NCBI Taxonomy" id="334625"/>
    <lineage>
        <taxon>Eukaryota</taxon>
        <taxon>Metazoa</taxon>
        <taxon>Ecdysozoa</taxon>
        <taxon>Arthropoda</taxon>
        <taxon>Chelicerata</taxon>
        <taxon>Arachnida</taxon>
        <taxon>Acari</taxon>
        <taxon>Acariformes</taxon>
        <taxon>Sarcoptiformes</taxon>
        <taxon>Oribatida</taxon>
        <taxon>Brachypylina</taxon>
        <taxon>Oppioidea</taxon>
        <taxon>Oppiidae</taxon>
        <taxon>Oppiella</taxon>
    </lineage>
</organism>
<reference evidence="13" key="1">
    <citation type="submission" date="2020-11" db="EMBL/GenBank/DDBJ databases">
        <authorList>
            <person name="Tran Van P."/>
        </authorList>
    </citation>
    <scope>NUCLEOTIDE SEQUENCE</scope>
</reference>
<dbReference type="Proteomes" id="UP000728032">
    <property type="component" value="Unassembled WGS sequence"/>
</dbReference>
<dbReference type="EMBL" id="OC924161">
    <property type="protein sequence ID" value="CAD7655337.1"/>
    <property type="molecule type" value="Genomic_DNA"/>
</dbReference>
<keyword evidence="9" id="KW-0624">Polysaccharide degradation</keyword>
<keyword evidence="8" id="KW-0326">Glycosidase</keyword>
<dbReference type="Gene3D" id="3.20.20.80">
    <property type="entry name" value="Glycosidases"/>
    <property type="match status" value="2"/>
</dbReference>
<evidence type="ECO:0000256" key="11">
    <source>
        <dbReference type="SAM" id="MobiDB-lite"/>
    </source>
</evidence>
<evidence type="ECO:0000256" key="2">
    <source>
        <dbReference type="ARBA" id="ARBA00007495"/>
    </source>
</evidence>
<evidence type="ECO:0000259" key="12">
    <source>
        <dbReference type="PROSITE" id="PS51760"/>
    </source>
</evidence>
<dbReference type="GO" id="GO:0045493">
    <property type="term" value="P:xylan catabolic process"/>
    <property type="evidence" value="ECO:0007669"/>
    <property type="project" value="UniProtKB-KW"/>
</dbReference>
<evidence type="ECO:0000256" key="1">
    <source>
        <dbReference type="ARBA" id="ARBA00000681"/>
    </source>
</evidence>
<evidence type="ECO:0000256" key="7">
    <source>
        <dbReference type="ARBA" id="ARBA00023277"/>
    </source>
</evidence>
<name>A0A7R9MAI1_9ACAR</name>
<feature type="domain" description="GH10" evidence="12">
    <location>
        <begin position="13"/>
        <end position="324"/>
    </location>
</feature>
<comment type="similarity">
    <text evidence="2">Belongs to the glycosyl hydrolase 10 (cellulase F) family.</text>
</comment>
<feature type="active site" description="Nucleophile" evidence="10">
    <location>
        <position position="546"/>
    </location>
</feature>
<keyword evidence="14" id="KW-1185">Reference proteome</keyword>
<dbReference type="PANTHER" id="PTHR31490:SF88">
    <property type="entry name" value="BETA-XYLANASE"/>
    <property type="match status" value="1"/>
</dbReference>
<feature type="region of interest" description="Disordered" evidence="11">
    <location>
        <begin position="1"/>
        <end position="20"/>
    </location>
</feature>
<dbReference type="InterPro" id="IPR031158">
    <property type="entry name" value="GH10_AS"/>
</dbReference>
<keyword evidence="7" id="KW-0119">Carbohydrate metabolism</keyword>
<sequence length="671" mass="76103">MSSRKMRTQSRFSSGEGHLRDHAKQKYIGSAFESDTLSDQKYLEILGQEFNCMTPGNEMKWGPLEAIKGQYNWGPADKLVAYAEQHNMKIRGHNLIWHEQLPTWIAELEGKKAELEQVIKDHINTVVGHFKGKIYAWDVVNEVIDEVSGELRDSIFSRTLNYSFIEEAFRTAHAADPNAKLYINEYNLEAIDKPSDALYALVKELKGKGVPVNGVGLQGHFRENEIPSTFQDNLKRFSDLGLDVAITELDIRYKLPGSADKIAKQAQDYSHAFSACMNVDRCVGVTVWGFTDKYSWLAEKGYGEQDLWTEDYKPKPAVDAVDKKYIGSAFRSEALSDQKYLEILGQEFNCMTPENEMKWGSLEASKGQYNWGNADKLVAYAEQHNMKIRGTALIWHEQLPEWIAELEGKKAELEQVIKDHINTVAAHFKGKIYAWDVVNEVIDEGSGKLRDSIFSRTFNYSFIEEAFRTAHAADPNAKLYINEYGLEAVDTKSDALYALVKELKGKGVPVHGVGLQGHFRENEIPSTFQDNIKRFADLGLDVAITELNIRYKLPGSAEKKAKQAQDYSHAFSACMNVDRCVGVTVWGFTDKYSWVEEKEKGYGEQELWTQDYEPKPAVDAVDKLNNPNIAHLKDKTKQIYIGTAFASKYLTTDATYKTTTEQEFNCLTPEH</sequence>
<evidence type="ECO:0000256" key="8">
    <source>
        <dbReference type="ARBA" id="ARBA00023295"/>
    </source>
</evidence>
<evidence type="ECO:0000256" key="4">
    <source>
        <dbReference type="ARBA" id="ARBA00022651"/>
    </source>
</evidence>
<dbReference type="PRINTS" id="PR00134">
    <property type="entry name" value="GLHYDRLASE10"/>
</dbReference>
<accession>A0A7R9MAI1</accession>
<dbReference type="OrthoDB" id="3055998at2759"/>
<evidence type="ECO:0000256" key="10">
    <source>
        <dbReference type="PROSITE-ProRule" id="PRU10061"/>
    </source>
</evidence>